<evidence type="ECO:0000313" key="2">
    <source>
        <dbReference type="Proteomes" id="UP001732700"/>
    </source>
</evidence>
<reference evidence="1" key="1">
    <citation type="submission" date="2021-05" db="EMBL/GenBank/DDBJ databases">
        <authorList>
            <person name="Scholz U."/>
            <person name="Mascher M."/>
            <person name="Fiebig A."/>
        </authorList>
    </citation>
    <scope>NUCLEOTIDE SEQUENCE [LARGE SCALE GENOMIC DNA]</scope>
</reference>
<keyword evidence="2" id="KW-1185">Reference proteome</keyword>
<proteinExistence type="predicted"/>
<accession>A0ACD5U774</accession>
<sequence length="703" mass="79329">MQILRRWWHRWNKSEKETPLKYHEQVTKCIEIGSLCQKDDPYARPSISEIMSKFVELESDDNCRMIAHDSTAGQIKPSYWEDDMLRVEPLELHFANSGNDKQLILSCSVELRNDTNSSIAFNIQTTSPLPYSIEPNKDIVKPQTKCSVEITLPAANTQDHNNKKYTTKFIVKSIKLNGGLRTNDLNEEVFDTHISGQHADEIYLSVISEEACDQEVTVFPTNQARQCTSSEARPIKHGSMQLVIKNESTVAPLLEHKKKVMLKLTGGDYTSDRPGLDLVVVVDFSHNMKGWKNCQLKTAMQFLVRKLSPMDRLSVITSSNNEVRELWPLRQITEASRRELLRAGRVAAIMFVTSSGRARHDYPGPVNFADVPVYTFYFDNEYSDSAFPAEVAAKSLGGTFSHVMHHDTGGLTMAFSQCLADLLSVTVQNLELTVAAVGGESKIVKVTAGGYPQEKKQTDGSVTVKFGNLYSKEVRKVIVELLLPAIHSEEERSAEILDVTYSHNSSPGMMKFVATAETLTVCRTGVTLPEEEKENPAWLLSEEARLQTVLMLKTATINKLVEAQNMPELQKFSKLRSQLQELAKRSKQAGTSRNKFDPIALSWGSCHDRQRLAWTGMRLFATPRMDKYMHQARKFLNEPTMPLASVDDDVKEEMGALTVDVASREEEMRQVALEVVRLRHRRPPSPPVTKSGGLFRMFRKKRS</sequence>
<dbReference type="EnsemblPlants" id="AVESA.00010b.r2.1DG0196120.1">
    <property type="protein sequence ID" value="AVESA.00010b.r2.1DG0196120.1.CDS"/>
    <property type="gene ID" value="AVESA.00010b.r2.1DG0196120"/>
</dbReference>
<name>A0ACD5U774_AVESA</name>
<reference evidence="1" key="2">
    <citation type="submission" date="2025-09" db="UniProtKB">
        <authorList>
            <consortium name="EnsemblPlants"/>
        </authorList>
    </citation>
    <scope>IDENTIFICATION</scope>
</reference>
<organism evidence="1 2">
    <name type="scientific">Avena sativa</name>
    <name type="common">Oat</name>
    <dbReference type="NCBI Taxonomy" id="4498"/>
    <lineage>
        <taxon>Eukaryota</taxon>
        <taxon>Viridiplantae</taxon>
        <taxon>Streptophyta</taxon>
        <taxon>Embryophyta</taxon>
        <taxon>Tracheophyta</taxon>
        <taxon>Spermatophyta</taxon>
        <taxon>Magnoliopsida</taxon>
        <taxon>Liliopsida</taxon>
        <taxon>Poales</taxon>
        <taxon>Poaceae</taxon>
        <taxon>BOP clade</taxon>
        <taxon>Pooideae</taxon>
        <taxon>Poodae</taxon>
        <taxon>Poeae</taxon>
        <taxon>Poeae Chloroplast Group 1 (Aveneae type)</taxon>
        <taxon>Aveninae</taxon>
        <taxon>Avena</taxon>
    </lineage>
</organism>
<dbReference type="Proteomes" id="UP001732700">
    <property type="component" value="Chromosome 1D"/>
</dbReference>
<evidence type="ECO:0000313" key="1">
    <source>
        <dbReference type="EnsemblPlants" id="AVESA.00010b.r2.1DG0196120.1.CDS"/>
    </source>
</evidence>
<protein>
    <submittedName>
        <fullName evidence="1">Uncharacterized protein</fullName>
    </submittedName>
</protein>